<keyword evidence="2" id="KW-1185">Reference proteome</keyword>
<reference evidence="1 2" key="1">
    <citation type="journal article" date="2019" name="Commun. Biol.">
        <title>The bagworm genome reveals a unique fibroin gene that provides high tensile strength.</title>
        <authorList>
            <person name="Kono N."/>
            <person name="Nakamura H."/>
            <person name="Ohtoshi R."/>
            <person name="Tomita M."/>
            <person name="Numata K."/>
            <person name="Arakawa K."/>
        </authorList>
    </citation>
    <scope>NUCLEOTIDE SEQUENCE [LARGE SCALE GENOMIC DNA]</scope>
</reference>
<dbReference type="EMBL" id="BGZK01002694">
    <property type="protein sequence ID" value="GBP95873.1"/>
    <property type="molecule type" value="Genomic_DNA"/>
</dbReference>
<comment type="caution">
    <text evidence="1">The sequence shown here is derived from an EMBL/GenBank/DDBJ whole genome shotgun (WGS) entry which is preliminary data.</text>
</comment>
<accession>A0A4C2A953</accession>
<evidence type="ECO:0000313" key="1">
    <source>
        <dbReference type="EMBL" id="GBP95873.1"/>
    </source>
</evidence>
<proteinExistence type="predicted"/>
<dbReference type="AlphaFoldDB" id="A0A4C2A953"/>
<evidence type="ECO:0000313" key="2">
    <source>
        <dbReference type="Proteomes" id="UP000299102"/>
    </source>
</evidence>
<organism evidence="1 2">
    <name type="scientific">Eumeta variegata</name>
    <name type="common">Bagworm moth</name>
    <name type="synonym">Eumeta japonica</name>
    <dbReference type="NCBI Taxonomy" id="151549"/>
    <lineage>
        <taxon>Eukaryota</taxon>
        <taxon>Metazoa</taxon>
        <taxon>Ecdysozoa</taxon>
        <taxon>Arthropoda</taxon>
        <taxon>Hexapoda</taxon>
        <taxon>Insecta</taxon>
        <taxon>Pterygota</taxon>
        <taxon>Neoptera</taxon>
        <taxon>Endopterygota</taxon>
        <taxon>Lepidoptera</taxon>
        <taxon>Glossata</taxon>
        <taxon>Ditrysia</taxon>
        <taxon>Tineoidea</taxon>
        <taxon>Psychidae</taxon>
        <taxon>Oiketicinae</taxon>
        <taxon>Eumeta</taxon>
    </lineage>
</organism>
<dbReference type="Proteomes" id="UP000299102">
    <property type="component" value="Unassembled WGS sequence"/>
</dbReference>
<name>A0A4C2A953_EUMVA</name>
<protein>
    <submittedName>
        <fullName evidence="1">Uncharacterized protein</fullName>
    </submittedName>
</protein>
<gene>
    <name evidence="1" type="ORF">EVAR_99914_1</name>
</gene>
<sequence>MCKDRYCQSAYMSLGRALDRFTGADKGSSPSDQKNRSLILANCQTSFSSVKLNRLPALSSSSSRRSWTLPPHWRQRPRSTIGLDLISALIASPNLT</sequence>